<dbReference type="FunFam" id="1.10.10.10:FF:000357">
    <property type="entry name" value="Caffeic acid 3-O-methyltransferase"/>
    <property type="match status" value="1"/>
</dbReference>
<dbReference type="PROSITE" id="PS51683">
    <property type="entry name" value="SAM_OMT_II"/>
    <property type="match status" value="1"/>
</dbReference>
<protein>
    <recommendedName>
        <fullName evidence="9">Caffeic acid O-methyltransferase</fullName>
    </recommendedName>
</protein>
<keyword evidence="8" id="KW-1185">Reference proteome</keyword>
<dbReference type="GO" id="GO:0032259">
    <property type="term" value="P:methylation"/>
    <property type="evidence" value="ECO:0007669"/>
    <property type="project" value="UniProtKB-KW"/>
</dbReference>
<dbReference type="Pfam" id="PF08100">
    <property type="entry name" value="Dimerisation"/>
    <property type="match status" value="1"/>
</dbReference>
<name>A0AAN9Q5Y6_CANGL</name>
<dbReference type="InterPro" id="IPR012967">
    <property type="entry name" value="COMT_dimerisation"/>
</dbReference>
<dbReference type="InterPro" id="IPR036388">
    <property type="entry name" value="WH-like_DNA-bd_sf"/>
</dbReference>
<organism evidence="7 8">
    <name type="scientific">Canavalia gladiata</name>
    <name type="common">Sword bean</name>
    <name type="synonym">Dolichos gladiatus</name>
    <dbReference type="NCBI Taxonomy" id="3824"/>
    <lineage>
        <taxon>Eukaryota</taxon>
        <taxon>Viridiplantae</taxon>
        <taxon>Streptophyta</taxon>
        <taxon>Embryophyta</taxon>
        <taxon>Tracheophyta</taxon>
        <taxon>Spermatophyta</taxon>
        <taxon>Magnoliopsida</taxon>
        <taxon>eudicotyledons</taxon>
        <taxon>Gunneridae</taxon>
        <taxon>Pentapetalae</taxon>
        <taxon>rosids</taxon>
        <taxon>fabids</taxon>
        <taxon>Fabales</taxon>
        <taxon>Fabaceae</taxon>
        <taxon>Papilionoideae</taxon>
        <taxon>50 kb inversion clade</taxon>
        <taxon>NPAAA clade</taxon>
        <taxon>indigoferoid/millettioid clade</taxon>
        <taxon>Phaseoleae</taxon>
        <taxon>Canavalia</taxon>
    </lineage>
</organism>
<dbReference type="AlphaFoldDB" id="A0AAN9Q5Y6"/>
<sequence length="364" mass="40648">MAFICEENNKFPGPKTEDKEFLSAFVLGNISIFSSVLNAAIELNLFGIIAKTNSGCASASEIASQLPTQHPELTRNLDRMLCLLASHSLLICSTRPNKDSGIERLYQLSPISKYFVIDHNTPSLALLPSLISRRPIVEVLLNFKEILLDCDNNIFTKIHRMPIYQFKGRDPVWNDNFNEAIANLSIVEMIKILEIYNGFEGISLLVDVGGGIGQNLNMIISKYPSTKGINFDQPTVIQNAPAYPGLEHVGGDMFERVPKGDAIILKAVCHNWSDENCLKLLRNCYKALPQNGKVIVVDIIMPEVIQSSNVDKYVSSMDNLMFIYGGRERTEKEFENLCRASGFSNFQVACCAFSVLGVMEFYKK</sequence>
<dbReference type="GO" id="GO:0046983">
    <property type="term" value="F:protein dimerization activity"/>
    <property type="evidence" value="ECO:0007669"/>
    <property type="project" value="InterPro"/>
</dbReference>
<dbReference type="SUPFAM" id="SSF53335">
    <property type="entry name" value="S-adenosyl-L-methionine-dependent methyltransferases"/>
    <property type="match status" value="1"/>
</dbReference>
<proteinExistence type="predicted"/>
<evidence type="ECO:0000259" key="5">
    <source>
        <dbReference type="Pfam" id="PF00891"/>
    </source>
</evidence>
<dbReference type="Gene3D" id="3.40.50.150">
    <property type="entry name" value="Vaccinia Virus protein VP39"/>
    <property type="match status" value="1"/>
</dbReference>
<evidence type="ECO:0000256" key="1">
    <source>
        <dbReference type="ARBA" id="ARBA00022603"/>
    </source>
</evidence>
<evidence type="ECO:0000256" key="2">
    <source>
        <dbReference type="ARBA" id="ARBA00022679"/>
    </source>
</evidence>
<evidence type="ECO:0000313" key="7">
    <source>
        <dbReference type="EMBL" id="KAK7323372.1"/>
    </source>
</evidence>
<dbReference type="InterPro" id="IPR016461">
    <property type="entry name" value="COMT-like"/>
</dbReference>
<dbReference type="InterPro" id="IPR001077">
    <property type="entry name" value="COMT_C"/>
</dbReference>
<feature type="domain" description="O-methyltransferase C-terminal" evidence="5">
    <location>
        <begin position="146"/>
        <end position="344"/>
    </location>
</feature>
<dbReference type="SUPFAM" id="SSF46785">
    <property type="entry name" value="Winged helix' DNA-binding domain"/>
    <property type="match status" value="1"/>
</dbReference>
<keyword evidence="1" id="KW-0489">Methyltransferase</keyword>
<dbReference type="InterPro" id="IPR036390">
    <property type="entry name" value="WH_DNA-bd_sf"/>
</dbReference>
<dbReference type="PIRSF" id="PIRSF005739">
    <property type="entry name" value="O-mtase"/>
    <property type="match status" value="1"/>
</dbReference>
<evidence type="ECO:0000256" key="3">
    <source>
        <dbReference type="ARBA" id="ARBA00022691"/>
    </source>
</evidence>
<feature type="domain" description="O-methyltransferase dimerisation" evidence="6">
    <location>
        <begin position="30"/>
        <end position="116"/>
    </location>
</feature>
<keyword evidence="3" id="KW-0949">S-adenosyl-L-methionine</keyword>
<feature type="active site" description="Proton acceptor" evidence="4">
    <location>
        <position position="270"/>
    </location>
</feature>
<comment type="caution">
    <text evidence="7">The sequence shown here is derived from an EMBL/GenBank/DDBJ whole genome shotgun (WGS) entry which is preliminary data.</text>
</comment>
<dbReference type="GO" id="GO:0008757">
    <property type="term" value="F:S-adenosylmethionine-dependent methyltransferase activity"/>
    <property type="evidence" value="ECO:0007669"/>
    <property type="project" value="UniProtKB-ARBA"/>
</dbReference>
<dbReference type="InterPro" id="IPR029063">
    <property type="entry name" value="SAM-dependent_MTases_sf"/>
</dbReference>
<dbReference type="Gene3D" id="1.10.10.10">
    <property type="entry name" value="Winged helix-like DNA-binding domain superfamily/Winged helix DNA-binding domain"/>
    <property type="match status" value="1"/>
</dbReference>
<evidence type="ECO:0000256" key="4">
    <source>
        <dbReference type="PIRSR" id="PIRSR005739-1"/>
    </source>
</evidence>
<dbReference type="Proteomes" id="UP001367508">
    <property type="component" value="Unassembled WGS sequence"/>
</dbReference>
<dbReference type="GO" id="GO:0008171">
    <property type="term" value="F:O-methyltransferase activity"/>
    <property type="evidence" value="ECO:0007669"/>
    <property type="project" value="InterPro"/>
</dbReference>
<gene>
    <name evidence="7" type="ORF">VNO77_26844</name>
</gene>
<evidence type="ECO:0000259" key="6">
    <source>
        <dbReference type="Pfam" id="PF08100"/>
    </source>
</evidence>
<keyword evidence="2" id="KW-0808">Transferase</keyword>
<evidence type="ECO:0000313" key="8">
    <source>
        <dbReference type="Proteomes" id="UP001367508"/>
    </source>
</evidence>
<dbReference type="Pfam" id="PF00891">
    <property type="entry name" value="Methyltransf_2"/>
    <property type="match status" value="1"/>
</dbReference>
<dbReference type="EMBL" id="JAYMYQ010000006">
    <property type="protein sequence ID" value="KAK7323372.1"/>
    <property type="molecule type" value="Genomic_DNA"/>
</dbReference>
<dbReference type="PANTHER" id="PTHR11746">
    <property type="entry name" value="O-METHYLTRANSFERASE"/>
    <property type="match status" value="1"/>
</dbReference>
<reference evidence="7 8" key="1">
    <citation type="submission" date="2024-01" db="EMBL/GenBank/DDBJ databases">
        <title>The genomes of 5 underutilized Papilionoideae crops provide insights into root nodulation and disease resistanc.</title>
        <authorList>
            <person name="Jiang F."/>
        </authorList>
    </citation>
    <scope>NUCLEOTIDE SEQUENCE [LARGE SCALE GENOMIC DNA]</scope>
    <source>
        <strain evidence="7">LVBAO_FW01</strain>
        <tissue evidence="7">Leaves</tissue>
    </source>
</reference>
<evidence type="ECO:0008006" key="9">
    <source>
        <dbReference type="Google" id="ProtNLM"/>
    </source>
</evidence>
<accession>A0AAN9Q5Y6</accession>